<protein>
    <submittedName>
        <fullName evidence="8">MFS transporter</fullName>
    </submittedName>
</protein>
<dbReference type="InterPro" id="IPR020846">
    <property type="entry name" value="MFS_dom"/>
</dbReference>
<proteinExistence type="predicted"/>
<dbReference type="PANTHER" id="PTHR23531:SF1">
    <property type="entry name" value="QUINOLENE RESISTANCE PROTEIN NORA"/>
    <property type="match status" value="1"/>
</dbReference>
<comment type="caution">
    <text evidence="8">The sequence shown here is derived from an EMBL/GenBank/DDBJ whole genome shotgun (WGS) entry which is preliminary data.</text>
</comment>
<evidence type="ECO:0000256" key="4">
    <source>
        <dbReference type="ARBA" id="ARBA00022989"/>
    </source>
</evidence>
<dbReference type="GO" id="GO:0005886">
    <property type="term" value="C:plasma membrane"/>
    <property type="evidence" value="ECO:0007669"/>
    <property type="project" value="UniProtKB-SubCell"/>
</dbReference>
<feature type="transmembrane region" description="Helical" evidence="6">
    <location>
        <begin position="167"/>
        <end position="186"/>
    </location>
</feature>
<feature type="transmembrane region" description="Helical" evidence="6">
    <location>
        <begin position="296"/>
        <end position="319"/>
    </location>
</feature>
<gene>
    <name evidence="8" type="ORF">F9B85_10495</name>
</gene>
<keyword evidence="2" id="KW-0813">Transport</keyword>
<keyword evidence="4 6" id="KW-1133">Transmembrane helix</keyword>
<feature type="transmembrane region" description="Helical" evidence="6">
    <location>
        <begin position="210"/>
        <end position="236"/>
    </location>
</feature>
<dbReference type="RefSeq" id="WP_151620685.1">
    <property type="nucleotide sequence ID" value="NZ_WBXO01000008.1"/>
</dbReference>
<dbReference type="SUPFAM" id="SSF103473">
    <property type="entry name" value="MFS general substrate transporter"/>
    <property type="match status" value="1"/>
</dbReference>
<dbReference type="PROSITE" id="PS50850">
    <property type="entry name" value="MFS"/>
    <property type="match status" value="1"/>
</dbReference>
<keyword evidence="3 6" id="KW-0812">Transmembrane</keyword>
<feature type="transmembrane region" description="Helical" evidence="6">
    <location>
        <begin position="14"/>
        <end position="37"/>
    </location>
</feature>
<evidence type="ECO:0000259" key="7">
    <source>
        <dbReference type="PROSITE" id="PS50850"/>
    </source>
</evidence>
<dbReference type="GO" id="GO:0022857">
    <property type="term" value="F:transmembrane transporter activity"/>
    <property type="evidence" value="ECO:0007669"/>
    <property type="project" value="InterPro"/>
</dbReference>
<reference evidence="8 9" key="1">
    <citation type="submission" date="2019-10" db="EMBL/GenBank/DDBJ databases">
        <title>Whole-genome sequence of the extremophile Heliorestis acidaminivorans DSM 24790.</title>
        <authorList>
            <person name="Kyndt J.A."/>
            <person name="Meyer T.E."/>
        </authorList>
    </citation>
    <scope>NUCLEOTIDE SEQUENCE [LARGE SCALE GENOMIC DNA]</scope>
    <source>
        <strain evidence="8 9">DSM 24790</strain>
    </source>
</reference>
<dbReference type="Proteomes" id="UP000468766">
    <property type="component" value="Unassembled WGS sequence"/>
</dbReference>
<dbReference type="Pfam" id="PF07690">
    <property type="entry name" value="MFS_1"/>
    <property type="match status" value="1"/>
</dbReference>
<dbReference type="InterPro" id="IPR036259">
    <property type="entry name" value="MFS_trans_sf"/>
</dbReference>
<evidence type="ECO:0000313" key="8">
    <source>
        <dbReference type="EMBL" id="KAB2951977.1"/>
    </source>
</evidence>
<feature type="transmembrane region" description="Helical" evidence="6">
    <location>
        <begin position="272"/>
        <end position="290"/>
    </location>
</feature>
<feature type="transmembrane region" description="Helical" evidence="6">
    <location>
        <begin position="331"/>
        <end position="351"/>
    </location>
</feature>
<evidence type="ECO:0000256" key="5">
    <source>
        <dbReference type="ARBA" id="ARBA00023136"/>
    </source>
</evidence>
<accession>A0A6I0EPU0</accession>
<evidence type="ECO:0000256" key="6">
    <source>
        <dbReference type="SAM" id="Phobius"/>
    </source>
</evidence>
<dbReference type="InterPro" id="IPR011701">
    <property type="entry name" value="MFS"/>
</dbReference>
<dbReference type="PANTHER" id="PTHR23531">
    <property type="entry name" value="QUINOLENE RESISTANCE PROTEIN NORA"/>
    <property type="match status" value="1"/>
</dbReference>
<dbReference type="CDD" id="cd17489">
    <property type="entry name" value="MFS_YfcJ_like"/>
    <property type="match status" value="1"/>
</dbReference>
<dbReference type="AlphaFoldDB" id="A0A6I0EPU0"/>
<keyword evidence="5 6" id="KW-0472">Membrane</keyword>
<dbReference type="EMBL" id="WBXO01000008">
    <property type="protein sequence ID" value="KAB2951977.1"/>
    <property type="molecule type" value="Genomic_DNA"/>
</dbReference>
<comment type="subcellular location">
    <subcellularLocation>
        <location evidence="1">Cell membrane</location>
        <topology evidence="1">Multi-pass membrane protein</topology>
    </subcellularLocation>
</comment>
<feature type="transmembrane region" description="Helical" evidence="6">
    <location>
        <begin position="137"/>
        <end position="161"/>
    </location>
</feature>
<evidence type="ECO:0000313" key="9">
    <source>
        <dbReference type="Proteomes" id="UP000468766"/>
    </source>
</evidence>
<dbReference type="OrthoDB" id="1807256at2"/>
<dbReference type="InterPro" id="IPR052714">
    <property type="entry name" value="MFS_Exporter"/>
</dbReference>
<feature type="transmembrane region" description="Helical" evidence="6">
    <location>
        <begin position="79"/>
        <end position="97"/>
    </location>
</feature>
<feature type="transmembrane region" description="Helical" evidence="6">
    <location>
        <begin position="357"/>
        <end position="378"/>
    </location>
</feature>
<evidence type="ECO:0000256" key="1">
    <source>
        <dbReference type="ARBA" id="ARBA00004651"/>
    </source>
</evidence>
<feature type="transmembrane region" description="Helical" evidence="6">
    <location>
        <begin position="103"/>
        <end position="125"/>
    </location>
</feature>
<feature type="transmembrane region" description="Helical" evidence="6">
    <location>
        <begin position="49"/>
        <end position="67"/>
    </location>
</feature>
<evidence type="ECO:0000256" key="2">
    <source>
        <dbReference type="ARBA" id="ARBA00022448"/>
    </source>
</evidence>
<name>A0A6I0EPU0_9FIRM</name>
<organism evidence="8 9">
    <name type="scientific">Heliorestis acidaminivorans</name>
    <dbReference type="NCBI Taxonomy" id="553427"/>
    <lineage>
        <taxon>Bacteria</taxon>
        <taxon>Bacillati</taxon>
        <taxon>Bacillota</taxon>
        <taxon>Clostridia</taxon>
        <taxon>Eubacteriales</taxon>
        <taxon>Heliobacteriaceae</taxon>
        <taxon>Heliorestis</taxon>
    </lineage>
</organism>
<dbReference type="Gene3D" id="1.20.1250.20">
    <property type="entry name" value="MFS general substrate transporter like domains"/>
    <property type="match status" value="1"/>
</dbReference>
<feature type="transmembrane region" description="Helical" evidence="6">
    <location>
        <begin position="242"/>
        <end position="260"/>
    </location>
</feature>
<evidence type="ECO:0000256" key="3">
    <source>
        <dbReference type="ARBA" id="ARBA00022692"/>
    </source>
</evidence>
<keyword evidence="9" id="KW-1185">Reference proteome</keyword>
<sequence>MSHKAMQSLWSKHFTLLVLATTLFTGTYYLLLSVLPLHMANLGASKLEIGFLMAIFFVTSLVLRVYAGYLGDRRGRKGLIWSCVLLSLIAPLFLFIPSLTMVALAQLIFGYTIGAFTVLVIALVTDNVSSAQVGRAIGVHSISLVLAKGLAPALGLLLFFHFQGLPVLLWLSISLALITALILPFLKEKPPVAGASEPIPFLQTLRSRHVLIPGLTLFTITFTNGAIVTMLPLFALQQAIESFELFFVFNTAAVILARLFTGRSEKFAPHQVIVFSLLVIIIAMVALAFADSLPYLLLVASLYGLGFGFMYPALTALVITKTPPSTRGSAMGVYTSFFDVGVSAGAVWAGLSEFWGFQLMYLLSAMIPVVGLLLFMMLRDTSSEKI</sequence>
<feature type="domain" description="Major facilitator superfamily (MFS) profile" evidence="7">
    <location>
        <begin position="13"/>
        <end position="383"/>
    </location>
</feature>